<dbReference type="Proteomes" id="UP001415857">
    <property type="component" value="Unassembled WGS sequence"/>
</dbReference>
<feature type="domain" description="DOG1" evidence="1">
    <location>
        <begin position="1"/>
        <end position="92"/>
    </location>
</feature>
<evidence type="ECO:0000313" key="2">
    <source>
        <dbReference type="EMBL" id="KAK9268898.1"/>
    </source>
</evidence>
<proteinExistence type="predicted"/>
<comment type="caution">
    <text evidence="2">The sequence shown here is derived from an EMBL/GenBank/DDBJ whole genome shotgun (WGS) entry which is preliminary data.</text>
</comment>
<dbReference type="GO" id="GO:0006351">
    <property type="term" value="P:DNA-templated transcription"/>
    <property type="evidence" value="ECO:0007669"/>
    <property type="project" value="InterPro"/>
</dbReference>
<organism evidence="2 3">
    <name type="scientific">Liquidambar formosana</name>
    <name type="common">Formosan gum</name>
    <dbReference type="NCBI Taxonomy" id="63359"/>
    <lineage>
        <taxon>Eukaryota</taxon>
        <taxon>Viridiplantae</taxon>
        <taxon>Streptophyta</taxon>
        <taxon>Embryophyta</taxon>
        <taxon>Tracheophyta</taxon>
        <taxon>Spermatophyta</taxon>
        <taxon>Magnoliopsida</taxon>
        <taxon>eudicotyledons</taxon>
        <taxon>Gunneridae</taxon>
        <taxon>Pentapetalae</taxon>
        <taxon>Saxifragales</taxon>
        <taxon>Altingiaceae</taxon>
        <taxon>Liquidambar</taxon>
    </lineage>
</organism>
<dbReference type="InterPro" id="IPR051886">
    <property type="entry name" value="Seed_Dev/Stress_Resp_Reg"/>
</dbReference>
<reference evidence="2 3" key="1">
    <citation type="journal article" date="2024" name="Plant J.">
        <title>Genome sequences and population genomics reveal climatic adaptation and genomic divergence between two closely related sweetgum species.</title>
        <authorList>
            <person name="Xu W.Q."/>
            <person name="Ren C.Q."/>
            <person name="Zhang X.Y."/>
            <person name="Comes H.P."/>
            <person name="Liu X.H."/>
            <person name="Li Y.G."/>
            <person name="Kettle C.J."/>
            <person name="Jalonen R."/>
            <person name="Gaisberger H."/>
            <person name="Ma Y.Z."/>
            <person name="Qiu Y.X."/>
        </authorList>
    </citation>
    <scope>NUCLEOTIDE SEQUENCE [LARGE SCALE GENOMIC DNA]</scope>
    <source>
        <strain evidence="2">Hangzhou</strain>
    </source>
</reference>
<dbReference type="InterPro" id="IPR025422">
    <property type="entry name" value="TGA_domain"/>
</dbReference>
<evidence type="ECO:0000259" key="1">
    <source>
        <dbReference type="PROSITE" id="PS51806"/>
    </source>
</evidence>
<dbReference type="EMBL" id="JBBPBK010000015">
    <property type="protein sequence ID" value="KAK9268898.1"/>
    <property type="molecule type" value="Genomic_DNA"/>
</dbReference>
<accession>A0AAP0NA44</accession>
<name>A0AAP0NA44_LIQFO</name>
<dbReference type="PROSITE" id="PS51806">
    <property type="entry name" value="DOG1"/>
    <property type="match status" value="1"/>
</dbReference>
<dbReference type="AlphaFoldDB" id="A0AAP0NA44"/>
<sequence>MATLQEDVADYPLVKISSRVGESSSSSSKDVDEALDAHEVALGRILGDADVLRLSTLKLMEILTPLQAVDLLVASKKLHLSIHEWGKRRDLSMGKMQE</sequence>
<dbReference type="PANTHER" id="PTHR46354:SF7">
    <property type="entry name" value="PROTEIN DOG1-LIKE 1"/>
    <property type="match status" value="1"/>
</dbReference>
<evidence type="ECO:0000313" key="3">
    <source>
        <dbReference type="Proteomes" id="UP001415857"/>
    </source>
</evidence>
<keyword evidence="3" id="KW-1185">Reference proteome</keyword>
<protein>
    <recommendedName>
        <fullName evidence="1">DOG1 domain-containing protein</fullName>
    </recommendedName>
</protein>
<dbReference type="PANTHER" id="PTHR46354">
    <property type="entry name" value="DOG1 DOMAIN-CONTAINING PROTEIN"/>
    <property type="match status" value="1"/>
</dbReference>
<dbReference type="GO" id="GO:0043565">
    <property type="term" value="F:sequence-specific DNA binding"/>
    <property type="evidence" value="ECO:0007669"/>
    <property type="project" value="InterPro"/>
</dbReference>
<gene>
    <name evidence="2" type="ORF">L1049_000663</name>
</gene>